<dbReference type="Proteomes" id="UP000295064">
    <property type="component" value="Unassembled WGS sequence"/>
</dbReference>
<evidence type="ECO:0000259" key="6">
    <source>
        <dbReference type="Pfam" id="PF12698"/>
    </source>
</evidence>
<sequence>MTILVLIFGGQIEENVTFRISIVSPEVEETNTVNSYPAIINTVFELIEASEESRWFQFYRKEENQSRSNFLQEERKKLEQGERELVLVIPEIEWGASAQLEIYRQPERQLSLIAADMITSIINELNKEINIAEGNISRDELINVSSREIAIMESESRSDFSFAEFLVPGIILFSFLISGLEIFVEKISSMRAREILKRYFATPLRAVEYFSGILGFIILLSITQVVLIYSWAKIFFDINLAIFRPEFIFYMLFSLIVSIALGFLLLSIVKNKESVTQAVIYPMAFLGGMFFEVSNLSGVISLVAKINPMYYLVNGMRDALGIYPSPTPVLLNILVPAIWLFGSIIISSYKFSWNPGGES</sequence>
<feature type="domain" description="ABC-2 type transporter transmembrane" evidence="6">
    <location>
        <begin position="2"/>
        <end position="348"/>
    </location>
</feature>
<evidence type="ECO:0000313" key="7">
    <source>
        <dbReference type="EMBL" id="TDO89328.1"/>
    </source>
</evidence>
<comment type="caution">
    <text evidence="7">The sequence shown here is derived from an EMBL/GenBank/DDBJ whole genome shotgun (WGS) entry which is preliminary data.</text>
</comment>
<feature type="transmembrane region" description="Helical" evidence="5">
    <location>
        <begin position="165"/>
        <end position="185"/>
    </location>
</feature>
<evidence type="ECO:0000313" key="8">
    <source>
        <dbReference type="Proteomes" id="UP000295064"/>
    </source>
</evidence>
<evidence type="ECO:0000256" key="2">
    <source>
        <dbReference type="ARBA" id="ARBA00022692"/>
    </source>
</evidence>
<dbReference type="PANTHER" id="PTHR43027:SF2">
    <property type="entry name" value="TRANSPORT PERMEASE PROTEIN"/>
    <property type="match status" value="1"/>
</dbReference>
<feature type="transmembrane region" description="Helical" evidence="5">
    <location>
        <begin position="247"/>
        <end position="266"/>
    </location>
</feature>
<evidence type="ECO:0000256" key="5">
    <source>
        <dbReference type="SAM" id="Phobius"/>
    </source>
</evidence>
<feature type="transmembrane region" description="Helical" evidence="5">
    <location>
        <begin position="278"/>
        <end position="304"/>
    </location>
</feature>
<reference evidence="7 8" key="1">
    <citation type="submission" date="2019-03" db="EMBL/GenBank/DDBJ databases">
        <title>Subsurface microbial communities from deep shales in Ohio and West Virginia, USA.</title>
        <authorList>
            <person name="Wrighton K."/>
        </authorList>
    </citation>
    <scope>NUCLEOTIDE SEQUENCE [LARGE SCALE GENOMIC DNA]</scope>
    <source>
        <strain evidence="7 8">MA284_T2</strain>
    </source>
</reference>
<accession>A0A4R6LS78</accession>
<keyword evidence="3 5" id="KW-1133">Transmembrane helix</keyword>
<evidence type="ECO:0000256" key="4">
    <source>
        <dbReference type="ARBA" id="ARBA00023136"/>
    </source>
</evidence>
<dbReference type="GO" id="GO:0140359">
    <property type="term" value="F:ABC-type transporter activity"/>
    <property type="evidence" value="ECO:0007669"/>
    <property type="project" value="InterPro"/>
</dbReference>
<dbReference type="OrthoDB" id="9794365at2"/>
<dbReference type="AlphaFoldDB" id="A0A4R6LS78"/>
<dbReference type="EMBL" id="SNWX01000012">
    <property type="protein sequence ID" value="TDO89328.1"/>
    <property type="molecule type" value="Genomic_DNA"/>
</dbReference>
<dbReference type="Pfam" id="PF12698">
    <property type="entry name" value="ABC2_membrane_3"/>
    <property type="match status" value="1"/>
</dbReference>
<dbReference type="PANTHER" id="PTHR43027">
    <property type="entry name" value="DOXORUBICIN RESISTANCE ABC TRANSPORTER PERMEASE PROTEIN DRRC-RELATED"/>
    <property type="match status" value="1"/>
</dbReference>
<evidence type="ECO:0000256" key="1">
    <source>
        <dbReference type="ARBA" id="ARBA00004141"/>
    </source>
</evidence>
<keyword evidence="2 5" id="KW-0812">Transmembrane</keyword>
<name>A0A4R6LS78_9FIRM</name>
<comment type="subcellular location">
    <subcellularLocation>
        <location evidence="1">Membrane</location>
        <topology evidence="1">Multi-pass membrane protein</topology>
    </subcellularLocation>
</comment>
<proteinExistence type="predicted"/>
<dbReference type="InterPro" id="IPR013525">
    <property type="entry name" value="ABC2_TM"/>
</dbReference>
<gene>
    <name evidence="7" type="ORF">DFR79_11282</name>
</gene>
<dbReference type="GO" id="GO:0016020">
    <property type="term" value="C:membrane"/>
    <property type="evidence" value="ECO:0007669"/>
    <property type="project" value="UniProtKB-SubCell"/>
</dbReference>
<feature type="transmembrane region" description="Helical" evidence="5">
    <location>
        <begin position="206"/>
        <end position="232"/>
    </location>
</feature>
<keyword evidence="4 5" id="KW-0472">Membrane</keyword>
<protein>
    <submittedName>
        <fullName evidence="7">ABC-type multidrug transport system permease subunit</fullName>
    </submittedName>
</protein>
<organism evidence="7 8">
    <name type="scientific">Halanaerobium saccharolyticum</name>
    <dbReference type="NCBI Taxonomy" id="43595"/>
    <lineage>
        <taxon>Bacteria</taxon>
        <taxon>Bacillati</taxon>
        <taxon>Bacillota</taxon>
        <taxon>Clostridia</taxon>
        <taxon>Halanaerobiales</taxon>
        <taxon>Halanaerobiaceae</taxon>
        <taxon>Halanaerobium</taxon>
    </lineage>
</organism>
<feature type="transmembrane region" description="Helical" evidence="5">
    <location>
        <begin position="329"/>
        <end position="349"/>
    </location>
</feature>
<dbReference type="InterPro" id="IPR052902">
    <property type="entry name" value="ABC-2_transporter"/>
</dbReference>
<evidence type="ECO:0000256" key="3">
    <source>
        <dbReference type="ARBA" id="ARBA00022989"/>
    </source>
</evidence>